<protein>
    <submittedName>
        <fullName evidence="3">Uncharacterized protein</fullName>
    </submittedName>
</protein>
<dbReference type="AlphaFoldDB" id="A0A8S9RS93"/>
<keyword evidence="1" id="KW-0175">Coiled coil</keyword>
<feature type="region of interest" description="Disordered" evidence="2">
    <location>
        <begin position="190"/>
        <end position="272"/>
    </location>
</feature>
<dbReference type="Proteomes" id="UP000712600">
    <property type="component" value="Unassembled WGS sequence"/>
</dbReference>
<evidence type="ECO:0000313" key="4">
    <source>
        <dbReference type="Proteomes" id="UP000712600"/>
    </source>
</evidence>
<dbReference type="EMBL" id="QGKX02000088">
    <property type="protein sequence ID" value="KAF3583268.1"/>
    <property type="molecule type" value="Genomic_DNA"/>
</dbReference>
<reference evidence="3" key="1">
    <citation type="submission" date="2019-12" db="EMBL/GenBank/DDBJ databases">
        <title>Genome sequencing and annotation of Brassica cretica.</title>
        <authorList>
            <person name="Studholme D.J."/>
            <person name="Sarris P."/>
        </authorList>
    </citation>
    <scope>NUCLEOTIDE SEQUENCE</scope>
    <source>
        <strain evidence="3">PFS-109/04</strain>
        <tissue evidence="3">Leaf</tissue>
    </source>
</reference>
<proteinExistence type="predicted"/>
<feature type="coiled-coil region" evidence="1">
    <location>
        <begin position="426"/>
        <end position="481"/>
    </location>
</feature>
<evidence type="ECO:0000313" key="3">
    <source>
        <dbReference type="EMBL" id="KAF3583268.1"/>
    </source>
</evidence>
<feature type="compositionally biased region" description="Basic and acidic residues" evidence="2">
    <location>
        <begin position="194"/>
        <end position="207"/>
    </location>
</feature>
<organism evidence="3 4">
    <name type="scientific">Brassica cretica</name>
    <name type="common">Mustard</name>
    <dbReference type="NCBI Taxonomy" id="69181"/>
    <lineage>
        <taxon>Eukaryota</taxon>
        <taxon>Viridiplantae</taxon>
        <taxon>Streptophyta</taxon>
        <taxon>Embryophyta</taxon>
        <taxon>Tracheophyta</taxon>
        <taxon>Spermatophyta</taxon>
        <taxon>Magnoliopsida</taxon>
        <taxon>eudicotyledons</taxon>
        <taxon>Gunneridae</taxon>
        <taxon>Pentapetalae</taxon>
        <taxon>rosids</taxon>
        <taxon>malvids</taxon>
        <taxon>Brassicales</taxon>
        <taxon>Brassicaceae</taxon>
        <taxon>Brassiceae</taxon>
        <taxon>Brassica</taxon>
    </lineage>
</organism>
<name>A0A8S9RS93_BRACR</name>
<gene>
    <name evidence="3" type="ORF">F2Q69_00028393</name>
</gene>
<evidence type="ECO:0000256" key="2">
    <source>
        <dbReference type="SAM" id="MobiDB-lite"/>
    </source>
</evidence>
<feature type="region of interest" description="Disordered" evidence="2">
    <location>
        <begin position="576"/>
        <end position="596"/>
    </location>
</feature>
<sequence length="596" mass="66246">MVAKTFGPHHKTIRNGKNIDTIYKLWEVSYAAEIELPEDNETPENVRPGYCGAYASHFEAGGLSFPLPCFLLEEEGLEFGLGELRQLFAINRNNGFPGTMILAPRGGRGIIEGIPNKDDRWREKFFFFKINLASVGDFDFERIPREWSDDIESFGSAPMSPKLRGLMETLRRGSTRWLSFTPERIRSACALPPGEKEKEGLLDRPDESSEAGSIERAQKVQRGQVLRPRSQAQSPGVLARPVSVAIPSGRAREAPDTSASSARDRALNDEIDLSSHRSRRRVLEEINSVTLGSSSPRLSPPLRASGEGTSRVNPGVLPSSVPKACSWSFAYDSEIPILENPGSLAAIWCKVRAEGCELPSLEHMRERGGYVRMAVANAKVRCLRLIFYRLGCVVLTLSFCLAMEASKDYAALMEGRLANFPSKEEIAGHLLTIQQLQGELDAAREAERQREVDILELKKKLAVAEAEKVVVQSDLDSMKEKYRREIEGRDRKVRKDLHLARISLAKEYEGVLAVVKGKLEQKKKETAAEILLQETRARIEALTESSEGGFELEAELERFKDLEVSLDVDYGLASVSDPSLGRLDISEISGDSVNQD</sequence>
<accession>A0A8S9RS93</accession>
<evidence type="ECO:0000256" key="1">
    <source>
        <dbReference type="SAM" id="Coils"/>
    </source>
</evidence>
<comment type="caution">
    <text evidence="3">The sequence shown here is derived from an EMBL/GenBank/DDBJ whole genome shotgun (WGS) entry which is preliminary data.</text>
</comment>
<feature type="region of interest" description="Disordered" evidence="2">
    <location>
        <begin position="291"/>
        <end position="315"/>
    </location>
</feature>
<feature type="compositionally biased region" description="Low complexity" evidence="2">
    <location>
        <begin position="291"/>
        <end position="306"/>
    </location>
</feature>